<dbReference type="FunFam" id="3.90.70.10:FF:000031">
    <property type="entry name" value="Cathepsin B"/>
    <property type="match status" value="1"/>
</dbReference>
<dbReference type="InterPro" id="IPR000668">
    <property type="entry name" value="Peptidase_C1A_C"/>
</dbReference>
<keyword evidence="7" id="KW-1015">Disulfide bond</keyword>
<feature type="domain" description="Peptidase C1A papain C-terminal" evidence="11">
    <location>
        <begin position="86"/>
        <end position="333"/>
    </location>
</feature>
<evidence type="ECO:0000256" key="10">
    <source>
        <dbReference type="SAM" id="SignalP"/>
    </source>
</evidence>
<name>A0A1R7T093_HALMK</name>
<dbReference type="PROSITE" id="PS00139">
    <property type="entry name" value="THIOL_PROTEASE_CYS"/>
    <property type="match status" value="1"/>
</dbReference>
<comment type="function">
    <text evidence="8">Thiol protease. Has a role as a digestive enzyme.</text>
</comment>
<protein>
    <recommendedName>
        <fullName evidence="9">Cathepsin B-like cysteine proteinase</fullName>
    </recommendedName>
</protein>
<dbReference type="InterPro" id="IPR038765">
    <property type="entry name" value="Papain-like_cys_pep_sf"/>
</dbReference>
<sequence length="336" mass="37386">MKVFLVVCCLAVAAMAAPEYYQMNTEVMIERINSMQRTWKAGRNFHPSLPQSYFKRLLGVYDINGESQRLNNMLPKKTHDLSVISLPENFDARTQWANCPSLKEIRDQSNCGSCWAFGAVEAMTDRICILSKGAKNFHISAQNLMTCCKTCGLGCDGGFPTAAWKYYEEEGIVTGGQYDSKEGCQPYMLAKCDHHVPGKYVPCTGDAKTPNCEKKCEAGYNITYENDKHYGSRSYSVRGVDQIMAEIYKNGPVEAAFTVYSDFPTYKSGVYSHTSGQALGGHAVKILGWGVENGEQYWLVANSWNEDWGMGGFFKIKRGNDECGIESQIVAGDPKL</sequence>
<dbReference type="EMBL" id="KP734103">
    <property type="protein sequence ID" value="ALU63751.1"/>
    <property type="molecule type" value="mRNA"/>
</dbReference>
<keyword evidence="6" id="KW-0865">Zymogen</keyword>
<dbReference type="PANTHER" id="PTHR12411">
    <property type="entry name" value="CYSTEINE PROTEASE FAMILY C1-RELATED"/>
    <property type="match status" value="1"/>
</dbReference>
<evidence type="ECO:0000256" key="3">
    <source>
        <dbReference type="ARBA" id="ARBA00022729"/>
    </source>
</evidence>
<dbReference type="PROSITE" id="PS00640">
    <property type="entry name" value="THIOL_PROTEASE_ASN"/>
    <property type="match status" value="1"/>
</dbReference>
<evidence type="ECO:0000259" key="11">
    <source>
        <dbReference type="SMART" id="SM00645"/>
    </source>
</evidence>
<evidence type="ECO:0000256" key="1">
    <source>
        <dbReference type="ARBA" id="ARBA00008455"/>
    </source>
</evidence>
<keyword evidence="2" id="KW-0645">Protease</keyword>
<dbReference type="CDD" id="cd02620">
    <property type="entry name" value="Peptidase_C1A_CathepsinB"/>
    <property type="match status" value="1"/>
</dbReference>
<reference evidence="12" key="1">
    <citation type="submission" date="2015-01" db="EMBL/GenBank/DDBJ databases">
        <title>EST analysis of Haliotis madaka.</title>
        <authorList>
            <person name="Lee J."/>
        </authorList>
    </citation>
    <scope>NUCLEOTIDE SEQUENCE</scope>
</reference>
<proteinExistence type="evidence at transcript level"/>
<evidence type="ECO:0000256" key="6">
    <source>
        <dbReference type="ARBA" id="ARBA00023145"/>
    </source>
</evidence>
<evidence type="ECO:0000313" key="12">
    <source>
        <dbReference type="EMBL" id="ALU63751.1"/>
    </source>
</evidence>
<dbReference type="GO" id="GO:0004197">
    <property type="term" value="F:cysteine-type endopeptidase activity"/>
    <property type="evidence" value="ECO:0007669"/>
    <property type="project" value="InterPro"/>
</dbReference>
<evidence type="ECO:0000256" key="9">
    <source>
        <dbReference type="ARBA" id="ARBA00073107"/>
    </source>
</evidence>
<dbReference type="Pfam" id="PF00112">
    <property type="entry name" value="Peptidase_C1"/>
    <property type="match status" value="1"/>
</dbReference>
<dbReference type="SMART" id="SM00645">
    <property type="entry name" value="Pept_C1"/>
    <property type="match status" value="1"/>
</dbReference>
<comment type="similarity">
    <text evidence="1">Belongs to the peptidase C1 family.</text>
</comment>
<evidence type="ECO:0000256" key="2">
    <source>
        <dbReference type="ARBA" id="ARBA00022670"/>
    </source>
</evidence>
<dbReference type="PRINTS" id="PR00705">
    <property type="entry name" value="PAPAIN"/>
</dbReference>
<evidence type="ECO:0000256" key="5">
    <source>
        <dbReference type="ARBA" id="ARBA00022807"/>
    </source>
</evidence>
<dbReference type="Gene3D" id="3.90.70.10">
    <property type="entry name" value="Cysteine proteinases"/>
    <property type="match status" value="1"/>
</dbReference>
<dbReference type="InterPro" id="IPR013128">
    <property type="entry name" value="Peptidase_C1A"/>
</dbReference>
<dbReference type="GO" id="GO:0006508">
    <property type="term" value="P:proteolysis"/>
    <property type="evidence" value="ECO:0007669"/>
    <property type="project" value="UniProtKB-KW"/>
</dbReference>
<evidence type="ECO:0000256" key="8">
    <source>
        <dbReference type="ARBA" id="ARBA00055576"/>
    </source>
</evidence>
<keyword evidence="3 10" id="KW-0732">Signal</keyword>
<organism evidence="12">
    <name type="scientific">Haliotis madaka</name>
    <name type="common">Giant abalone</name>
    <name type="synonym">Nordotis madaka</name>
    <dbReference type="NCBI Taxonomy" id="81897"/>
    <lineage>
        <taxon>Eukaryota</taxon>
        <taxon>Metazoa</taxon>
        <taxon>Spiralia</taxon>
        <taxon>Lophotrochozoa</taxon>
        <taxon>Mollusca</taxon>
        <taxon>Gastropoda</taxon>
        <taxon>Vetigastropoda</taxon>
        <taxon>Lepetellida</taxon>
        <taxon>Haliotoidea</taxon>
        <taxon>Haliotidae</taxon>
        <taxon>Haliotis</taxon>
    </lineage>
</organism>
<dbReference type="AlphaFoldDB" id="A0A1R7T093"/>
<dbReference type="InterPro" id="IPR025660">
    <property type="entry name" value="Pept_his_AS"/>
</dbReference>
<dbReference type="InterPro" id="IPR012599">
    <property type="entry name" value="Propeptide_C1A"/>
</dbReference>
<dbReference type="InterPro" id="IPR000169">
    <property type="entry name" value="Pept_cys_AS"/>
</dbReference>
<accession>A0A1R7T093</accession>
<dbReference type="InterPro" id="IPR025661">
    <property type="entry name" value="Pept_asp_AS"/>
</dbReference>
<evidence type="ECO:0000256" key="4">
    <source>
        <dbReference type="ARBA" id="ARBA00022801"/>
    </source>
</evidence>
<evidence type="ECO:0000256" key="7">
    <source>
        <dbReference type="ARBA" id="ARBA00023157"/>
    </source>
</evidence>
<keyword evidence="4" id="KW-0378">Hydrolase</keyword>
<dbReference type="PROSITE" id="PS00639">
    <property type="entry name" value="THIOL_PROTEASE_HIS"/>
    <property type="match status" value="1"/>
</dbReference>
<dbReference type="Pfam" id="PF08127">
    <property type="entry name" value="Propeptide_C1"/>
    <property type="match status" value="1"/>
</dbReference>
<feature type="signal peptide" evidence="10">
    <location>
        <begin position="1"/>
        <end position="16"/>
    </location>
</feature>
<keyword evidence="5" id="KW-0788">Thiol protease</keyword>
<feature type="chain" id="PRO_5018681629" description="Cathepsin B-like cysteine proteinase" evidence="10">
    <location>
        <begin position="17"/>
        <end position="336"/>
    </location>
</feature>
<dbReference type="SUPFAM" id="SSF54001">
    <property type="entry name" value="Cysteine proteinases"/>
    <property type="match status" value="1"/>
</dbReference>